<feature type="transmembrane region" description="Helical" evidence="6">
    <location>
        <begin position="101"/>
        <end position="129"/>
    </location>
</feature>
<evidence type="ECO:0000313" key="9">
    <source>
        <dbReference type="Proteomes" id="UP001156398"/>
    </source>
</evidence>
<keyword evidence="3 6" id="KW-0812">Transmembrane</keyword>
<dbReference type="InterPro" id="IPR050367">
    <property type="entry name" value="APC_superfamily"/>
</dbReference>
<evidence type="ECO:0000256" key="4">
    <source>
        <dbReference type="ARBA" id="ARBA00022989"/>
    </source>
</evidence>
<dbReference type="AlphaFoldDB" id="A0AA90H0Z1"/>
<evidence type="ECO:0000256" key="1">
    <source>
        <dbReference type="ARBA" id="ARBA00004651"/>
    </source>
</evidence>
<keyword evidence="9" id="KW-1185">Reference proteome</keyword>
<accession>A0AA90H0Z1</accession>
<dbReference type="GO" id="GO:0022857">
    <property type="term" value="F:transmembrane transporter activity"/>
    <property type="evidence" value="ECO:0007669"/>
    <property type="project" value="InterPro"/>
</dbReference>
<gene>
    <name evidence="7" type="ORF">POF43_016735</name>
    <name evidence="8" type="ORF">POF50_006480</name>
</gene>
<name>A0AA90H0Z1_9ACTN</name>
<feature type="transmembrane region" description="Helical" evidence="6">
    <location>
        <begin position="435"/>
        <end position="452"/>
    </location>
</feature>
<feature type="transmembrane region" description="Helical" evidence="6">
    <location>
        <begin position="141"/>
        <end position="159"/>
    </location>
</feature>
<dbReference type="Proteomes" id="UP001156398">
    <property type="component" value="Unassembled WGS sequence"/>
</dbReference>
<feature type="transmembrane region" description="Helical" evidence="6">
    <location>
        <begin position="410"/>
        <end position="429"/>
    </location>
</feature>
<feature type="transmembrane region" description="Helical" evidence="6">
    <location>
        <begin position="377"/>
        <end position="398"/>
    </location>
</feature>
<evidence type="ECO:0000256" key="6">
    <source>
        <dbReference type="SAM" id="Phobius"/>
    </source>
</evidence>
<dbReference type="PANTHER" id="PTHR42770">
    <property type="entry name" value="AMINO ACID TRANSPORTER-RELATED"/>
    <property type="match status" value="1"/>
</dbReference>
<feature type="transmembrane region" description="Helical" evidence="6">
    <location>
        <begin position="250"/>
        <end position="276"/>
    </location>
</feature>
<dbReference type="InterPro" id="IPR002293">
    <property type="entry name" value="AA/rel_permease1"/>
</dbReference>
<evidence type="ECO:0000256" key="5">
    <source>
        <dbReference type="ARBA" id="ARBA00023136"/>
    </source>
</evidence>
<comment type="caution">
    <text evidence="8">The sequence shown here is derived from an EMBL/GenBank/DDBJ whole genome shotgun (WGS) entry which is preliminary data.</text>
</comment>
<dbReference type="PIRSF" id="PIRSF006060">
    <property type="entry name" value="AA_transporter"/>
    <property type="match status" value="1"/>
</dbReference>
<dbReference type="RefSeq" id="WP_271317401.1">
    <property type="nucleotide sequence ID" value="NZ_JAAGKO020000023.1"/>
</dbReference>
<dbReference type="GO" id="GO:0005886">
    <property type="term" value="C:plasma membrane"/>
    <property type="evidence" value="ECO:0007669"/>
    <property type="project" value="UniProtKB-SubCell"/>
</dbReference>
<sequence>MTDNNPTDRTGPPAPGGGRLRSAALGPLNILAIAVAAISPTTSVFLVYGSGLSSAGTGVVAAFAIGGVIALGMALCYAEVGSVFPSAGGAYTVVRRALGPVAGGVAAALFLVLGLVSTASILVAGATYLSSLVPGGLPVNWTALAMMALVTALSMGKVAPASRVAAVMLALEVTVILVFTGAAFAHWSGQTHPFTHPQAAAAPGAAPHGVGTGMTLAAVVPALFAFNGYDWPLYFAEETRGPRRTGPRAVVVAAALAVVLELLAVIAATGAIHGLGATTADASPLSLIARQVMGPTGAKILIGGVVIAMFDTGLAANLGYARVYYAAARDGMLPGPAARFFGHVSARSGVPVLGFAFLLAGNGVLCLFSSLDDLITFTGVMIVAVYLLVAVSALVCRVRDRAAPRPFRMPLWPFPPLVAIAGAVIALTQQHARDLLVALGVVLVALLAYGLLRRRLPDRGSAG</sequence>
<feature type="transmembrane region" description="Helical" evidence="6">
    <location>
        <begin position="166"/>
        <end position="188"/>
    </location>
</feature>
<evidence type="ECO:0000256" key="2">
    <source>
        <dbReference type="ARBA" id="ARBA00022475"/>
    </source>
</evidence>
<comment type="subcellular location">
    <subcellularLocation>
        <location evidence="1">Cell membrane</location>
        <topology evidence="1">Multi-pass membrane protein</topology>
    </subcellularLocation>
</comment>
<proteinExistence type="predicted"/>
<dbReference type="Pfam" id="PF13520">
    <property type="entry name" value="AA_permease_2"/>
    <property type="match status" value="1"/>
</dbReference>
<dbReference type="PANTHER" id="PTHR42770:SF7">
    <property type="entry name" value="MEMBRANE PROTEIN"/>
    <property type="match status" value="1"/>
</dbReference>
<evidence type="ECO:0000313" key="8">
    <source>
        <dbReference type="EMBL" id="MDI5968993.1"/>
    </source>
</evidence>
<feature type="transmembrane region" description="Helical" evidence="6">
    <location>
        <begin position="296"/>
        <end position="320"/>
    </location>
</feature>
<keyword evidence="4 6" id="KW-1133">Transmembrane helix</keyword>
<dbReference type="EMBL" id="JAAGKO020000023">
    <property type="protein sequence ID" value="MDI5964347.1"/>
    <property type="molecule type" value="Genomic_DNA"/>
</dbReference>
<dbReference type="EMBL" id="JABXJJ020000007">
    <property type="protein sequence ID" value="MDI5968993.1"/>
    <property type="molecule type" value="Genomic_DNA"/>
</dbReference>
<evidence type="ECO:0000313" key="7">
    <source>
        <dbReference type="EMBL" id="MDI5964347.1"/>
    </source>
</evidence>
<evidence type="ECO:0000256" key="3">
    <source>
        <dbReference type="ARBA" id="ARBA00022692"/>
    </source>
</evidence>
<keyword evidence="2" id="KW-1003">Cell membrane</keyword>
<feature type="transmembrane region" description="Helical" evidence="6">
    <location>
        <begin position="60"/>
        <end position="80"/>
    </location>
</feature>
<protein>
    <submittedName>
        <fullName evidence="8">APC family permease</fullName>
    </submittedName>
</protein>
<organism evidence="8">
    <name type="scientific">Streptantibioticus silvisoli</name>
    <dbReference type="NCBI Taxonomy" id="2705255"/>
    <lineage>
        <taxon>Bacteria</taxon>
        <taxon>Bacillati</taxon>
        <taxon>Actinomycetota</taxon>
        <taxon>Actinomycetes</taxon>
        <taxon>Kitasatosporales</taxon>
        <taxon>Streptomycetaceae</taxon>
        <taxon>Streptantibioticus</taxon>
    </lineage>
</organism>
<feature type="transmembrane region" description="Helical" evidence="6">
    <location>
        <begin position="208"/>
        <end position="229"/>
    </location>
</feature>
<dbReference type="Gene3D" id="1.20.1740.10">
    <property type="entry name" value="Amino acid/polyamine transporter I"/>
    <property type="match status" value="1"/>
</dbReference>
<reference evidence="8 9" key="1">
    <citation type="submission" date="2023-05" db="EMBL/GenBank/DDBJ databases">
        <title>Streptantibioticus silvisoli sp. nov., acidotolerant actinomycetes 1 from pine litter.</title>
        <authorList>
            <person name="Swiecimska M."/>
            <person name="Golinska P."/>
            <person name="Sangal V."/>
            <person name="Wachnowicz B."/>
            <person name="Goodfellow M."/>
        </authorList>
    </citation>
    <scope>NUCLEOTIDE SEQUENCE</scope>
    <source>
        <strain evidence="8">SL13</strain>
        <strain evidence="7 9">SL54</strain>
    </source>
</reference>
<keyword evidence="5 6" id="KW-0472">Membrane</keyword>
<feature type="transmembrane region" description="Helical" evidence="6">
    <location>
        <begin position="28"/>
        <end position="48"/>
    </location>
</feature>
<feature type="transmembrane region" description="Helical" evidence="6">
    <location>
        <begin position="349"/>
        <end position="371"/>
    </location>
</feature>